<feature type="region of interest" description="Disordered" evidence="1">
    <location>
        <begin position="1"/>
        <end position="80"/>
    </location>
</feature>
<dbReference type="AlphaFoldDB" id="A0A8S0SE32"/>
<comment type="caution">
    <text evidence="2">The sequence shown here is derived from an EMBL/GenBank/DDBJ whole genome shotgun (WGS) entry which is preliminary data.</text>
</comment>
<evidence type="ECO:0000256" key="1">
    <source>
        <dbReference type="SAM" id="MobiDB-lite"/>
    </source>
</evidence>
<organism evidence="2 3">
    <name type="scientific">Olea europaea subsp. europaea</name>
    <dbReference type="NCBI Taxonomy" id="158383"/>
    <lineage>
        <taxon>Eukaryota</taxon>
        <taxon>Viridiplantae</taxon>
        <taxon>Streptophyta</taxon>
        <taxon>Embryophyta</taxon>
        <taxon>Tracheophyta</taxon>
        <taxon>Spermatophyta</taxon>
        <taxon>Magnoliopsida</taxon>
        <taxon>eudicotyledons</taxon>
        <taxon>Gunneridae</taxon>
        <taxon>Pentapetalae</taxon>
        <taxon>asterids</taxon>
        <taxon>lamiids</taxon>
        <taxon>Lamiales</taxon>
        <taxon>Oleaceae</taxon>
        <taxon>Oleeae</taxon>
        <taxon>Olea</taxon>
    </lineage>
</organism>
<evidence type="ECO:0000313" key="2">
    <source>
        <dbReference type="EMBL" id="CAA2990714.1"/>
    </source>
</evidence>
<gene>
    <name evidence="2" type="ORF">OLEA9_A010114</name>
</gene>
<sequence length="80" mass="8692">MIGVAQADPVNAAQYDEKLPRSLQDSLSSDPARKGPGDVAHEAAEAERKERVANAPAPNVRLHSSAQHVLMRSNRPLRKL</sequence>
<dbReference type="Gramene" id="OE9A010114T1">
    <property type="protein sequence ID" value="OE9A010114C1"/>
    <property type="gene ID" value="OE9A010114"/>
</dbReference>
<keyword evidence="3" id="KW-1185">Reference proteome</keyword>
<dbReference type="EMBL" id="CACTIH010004370">
    <property type="protein sequence ID" value="CAA2990714.1"/>
    <property type="molecule type" value="Genomic_DNA"/>
</dbReference>
<dbReference type="Proteomes" id="UP000594638">
    <property type="component" value="Unassembled WGS sequence"/>
</dbReference>
<name>A0A8S0SE32_OLEEU</name>
<protein>
    <submittedName>
        <fullName evidence="2">Uncharacterized protein</fullName>
    </submittedName>
</protein>
<accession>A0A8S0SE32</accession>
<evidence type="ECO:0000313" key="3">
    <source>
        <dbReference type="Proteomes" id="UP000594638"/>
    </source>
</evidence>
<feature type="compositionally biased region" description="Basic and acidic residues" evidence="1">
    <location>
        <begin position="31"/>
        <end position="52"/>
    </location>
</feature>
<proteinExistence type="predicted"/>
<reference evidence="2 3" key="1">
    <citation type="submission" date="2019-12" db="EMBL/GenBank/DDBJ databases">
        <authorList>
            <person name="Alioto T."/>
            <person name="Alioto T."/>
            <person name="Gomez Garrido J."/>
        </authorList>
    </citation>
    <scope>NUCLEOTIDE SEQUENCE [LARGE SCALE GENOMIC DNA]</scope>
</reference>